<feature type="region of interest" description="Disordered" evidence="1">
    <location>
        <begin position="809"/>
        <end position="864"/>
    </location>
</feature>
<dbReference type="SUPFAM" id="SSF49562">
    <property type="entry name" value="C2 domain (Calcium/lipid-binding domain, CaLB)"/>
    <property type="match status" value="1"/>
</dbReference>
<feature type="region of interest" description="Disordered" evidence="1">
    <location>
        <begin position="2753"/>
        <end position="2855"/>
    </location>
</feature>
<feature type="region of interest" description="Disordered" evidence="1">
    <location>
        <begin position="4455"/>
        <end position="4499"/>
    </location>
</feature>
<dbReference type="SMART" id="SM00233">
    <property type="entry name" value="PH"/>
    <property type="match status" value="1"/>
</dbReference>
<feature type="region of interest" description="Disordered" evidence="1">
    <location>
        <begin position="3811"/>
        <end position="3842"/>
    </location>
</feature>
<feature type="compositionally biased region" description="Basic and acidic residues" evidence="1">
    <location>
        <begin position="4745"/>
        <end position="4759"/>
    </location>
</feature>
<dbReference type="InterPro" id="IPR001849">
    <property type="entry name" value="PH_domain"/>
</dbReference>
<feature type="region of interest" description="Disordered" evidence="1">
    <location>
        <begin position="3449"/>
        <end position="3490"/>
    </location>
</feature>
<dbReference type="Pfam" id="PF00168">
    <property type="entry name" value="C2"/>
    <property type="match status" value="1"/>
</dbReference>
<feature type="compositionally biased region" description="Polar residues" evidence="1">
    <location>
        <begin position="2813"/>
        <end position="2834"/>
    </location>
</feature>
<feature type="domain" description="C2" evidence="3">
    <location>
        <begin position="2861"/>
        <end position="2990"/>
    </location>
</feature>
<dbReference type="Pfam" id="PF00169">
    <property type="entry name" value="PH"/>
    <property type="match status" value="1"/>
</dbReference>
<feature type="region of interest" description="Disordered" evidence="1">
    <location>
        <begin position="1138"/>
        <end position="1187"/>
    </location>
</feature>
<feature type="compositionally biased region" description="Low complexity" evidence="1">
    <location>
        <begin position="3817"/>
        <end position="3833"/>
    </location>
</feature>
<dbReference type="InterPro" id="IPR051425">
    <property type="entry name" value="Formin_Homology"/>
</dbReference>
<feature type="region of interest" description="Disordered" evidence="1">
    <location>
        <begin position="1375"/>
        <end position="1411"/>
    </location>
</feature>
<dbReference type="CDD" id="cd00821">
    <property type="entry name" value="PH"/>
    <property type="match status" value="1"/>
</dbReference>
<feature type="compositionally biased region" description="Low complexity" evidence="1">
    <location>
        <begin position="4763"/>
        <end position="4774"/>
    </location>
</feature>
<feature type="region of interest" description="Disordered" evidence="1">
    <location>
        <begin position="924"/>
        <end position="945"/>
    </location>
</feature>
<feature type="compositionally biased region" description="Low complexity" evidence="1">
    <location>
        <begin position="927"/>
        <end position="945"/>
    </location>
</feature>
<feature type="compositionally biased region" description="Basic and acidic residues" evidence="1">
    <location>
        <begin position="4480"/>
        <end position="4493"/>
    </location>
</feature>
<dbReference type="InterPro" id="IPR011993">
    <property type="entry name" value="PH-like_dom_sf"/>
</dbReference>
<evidence type="ECO:0000259" key="3">
    <source>
        <dbReference type="PROSITE" id="PS50004"/>
    </source>
</evidence>
<feature type="compositionally biased region" description="Low complexity" evidence="1">
    <location>
        <begin position="3789"/>
        <end position="3798"/>
    </location>
</feature>
<evidence type="ECO:0000313" key="5">
    <source>
        <dbReference type="Proteomes" id="UP000325113"/>
    </source>
</evidence>
<comment type="caution">
    <text evidence="4">The sequence shown here is derived from an EMBL/GenBank/DDBJ whole genome shotgun (WGS) entry which is preliminary data.</text>
</comment>
<feature type="compositionally biased region" description="Low complexity" evidence="1">
    <location>
        <begin position="2348"/>
        <end position="2363"/>
    </location>
</feature>
<feature type="compositionally biased region" description="Low complexity" evidence="1">
    <location>
        <begin position="340"/>
        <end position="358"/>
    </location>
</feature>
<dbReference type="PROSITE" id="PS50004">
    <property type="entry name" value="C2"/>
    <property type="match status" value="1"/>
</dbReference>
<feature type="compositionally biased region" description="Acidic residues" evidence="1">
    <location>
        <begin position="410"/>
        <end position="420"/>
    </location>
</feature>
<feature type="compositionally biased region" description="Acidic residues" evidence="1">
    <location>
        <begin position="1869"/>
        <end position="1884"/>
    </location>
</feature>
<sequence>MSVTGWLEKLNLQHTGWNRVWAEYYGGRLIFYYDDEAGARAGQIRGAVNLKDAVLRVGYTNVTNAAVIRTAFTLRAVADLKTPYVFMVETSKRQFKFCCDTEENMLRWGSALAAIMNRGSLTVKSKRASGSDGDRRSGSAARDRRGGASGAGGEVDSREAQVRTAHQAVVRAAQGADFARERLASLPHPALPGSTLVVIKKAKGLHHMNVESGHDVTVTASVSAPKNEMLACARAGWAPCDSAEEIAKKRQRVATGIFGGMFVGRKMGVDDAEGTGTITSGTTIAAKASADHGDLLKDVRAVWDTEGGEAGSRVLALRLRPPPDTQGELCVLRSAATQTGAGSSMASRMARARAQAQERSSRSIGRRGPGRTADLAPAGRGSRQSSTDSAGREAAAGTRPALESLMAVAEGDEEDEEEDRDGGAARGQGAGGAASESKEATVGAAVAPAARSPPELTGKARLAPSAAELDHLFDQPDGGSAAAAAGAAGQAVTRRPPRASASTAAAAPDGAASPLDGSMNGLLSPGASSVASRLRSSGGLSRMLAPACFLVGHRLTITVKGNSPRCNASLTVEMSELPIRPNEALELDVFLRPGAADAPADRARAAMDQEQEEAGGVGGTPGSLPSYSVRDPTSRIAPPPGAVTVRLQLLWTTTNKACLEELTFKSDELTSALRYGAGAAQAEAIRKAQAGFNVAAASAARRAADDSDANEYTVGLVKRSVVPDILSLAVPQAEAWKVWEAERAEARAGLAAALAGIRDAEAAAARMRADAAGEGGAAAAAAAAGAAAGAAAASGAGSDAAASSAAAAGGTEAGKDGGKGQGATSPAKPDSAHSHHSHHAHHHGPRASPPPPEEAEAKAEEERSARLADLLDAVLGGGAVVEVGSALMALECRREAELEAAAAAGDDDAASVLADLVETTQERAAERGSVAGGDSAAASRRGSVASAVSGVPARRGLMTRKERDEQLHAAAIAAAARQRRLRGCVTDEHARDLRDCLSAAKQRVLIWVPSPDSASSHSGYQGGDSRGATDITDAGRAFNDSVLAEAHALFARKERRRRRRIRGIANRVSGALGELIRPDDLAWLEWEHEAVSDDSEMSYDSAGSDVLPHFVDEAGWEQSQQAVANAFAAGADARAGAAAGGGSGGSASGAAAAAGGGGAAAGGGGAAGAAAGGGAAGGSGDASAAGGGAAAATSVEMAIAKLKPGAASMVALPPYAVAWAEERRQLRVVKLGRPTQESTLPNLERSWTRFDTRACRLTTRMPPASPLLPTALRMITGSDPRPSGASASIEVDLCLLKLQDVVPGARVRELLAAMQRAGRTIGRLDSHGHRHAHPLIRLSSPGSIALARPGASPEFIPLPLLAKQVRRHVTRWHKARQRASGIGKDKATPPADGAEPSARSEREQEELAEAARRQAGWLVDVAGAPPASDPRALCWQFDVTHTFSLPPLSQEQLARATVELDVFDESYAVHHDLDDLALPVAPPDEDSVPHSSDDERAAGEAAAGAGAGAGAGGAMAASAAGAGGRTRWSQMQRRGSTPRGRVKPSANARRVRRLLDSWRAKRVFARAGAAGLHMGSITLPLSWLLARSTILRENGGRAGHPMWAAFRPAEWMMEASRVLVAESITHNEADLTPAAAIDALENLALPVSGWLSLAAQARVLRGRSAGQTSGSHASEAHQVGLEVHRLSTREALTRELREYKRTGRLAPVLSVAPAVEAGGPGEVEGLAAGRKAGGGVSVPEPTPGPASAAAGGPSAQPESKEADEDSKGGKAPKAKKRGFMRGFGAGKLVKGAAGLVNKTTGAVTGAVAGAAGAVTSAGRAVGGVLGRKKTAAPEAESKADDSTPQFGHSGSDSEDDYDAGSASTTTDETGSETDSDEAFENDEVDPVAGALARARRPLRAAADGTGAAASAAPAAATDLAVSKAQFAAVLLAAVHVPRGVAPKLHWCVVTLHKVVDIPAMDSGFLGLAPKTDLLMRVKLGAAEFRSATQTVTGKTLLGAELHMQVRLPFWTPLPSFAHSRSLLTNDGMSAATQAARVLFKNMSTPPEEAELPQQPGLSTAPASAAAGAGKDAKGKKVKPPTVKTAVWSGTDVDPDSGCTLGRLSIGVYDEDSKNDEPIAHSHMAVHDVMALQREQARERSTVAAALSAVNSSATQLLSKADAPKTPATRGRVGFGVRFAAKTRPIRSANPEPPPSKAAEAQAAIVATAEEEAEVKGWADVLPDLPRLFRGGGGAKFLKSIRQAGARPTVVSSPRAQRMRLGFGPAWVPLYGAQPNTGTVAGFKIGGEGDDPRRMPQNADQRLALSYRGALLVSVRVEGPDCDIGAELRRAELEERRSRADDIERKAAASEAAAASAAAASGASKQPDGAEDEAPTPTGPVAASAAPAAAAADGKPPLHAGGPANIDAKAATSTAMVPSPRAGTAPSKPSGLGNPAAIGASLLTAAGVQLHGSLSPLAAAGAGGASALFRSAEIAGKTSLSLAAAATSLARMDVRGATLNLRRAALTSGLLSYLRSDGLTNKAGRPTAAVWHRSVRPHNVEKETKLLTRYVLVALAISGSDIGHRGAKRAVLSVSMGALQLSTAPADIEAGRVYWAQSMEQSGIVMPRQPSQVPDVMVSVSLDGGPPVAHARIPAAQLIAQQWRSTPVWLHLKPDPSLIRPRITASGGWSGFGGSVCVWLGLGRARQAIPHDVWTHAQRSLGRKPPVQVVAESRAEHRRQADLRAAELMAQGRAVSRIGRVYAGKRVAVVTVTSDDTSGDDMGGRGGGDDEDDGYSSAGSIASGASVRKGKAGSGADDSEEEAAGVVVERPSVLASTGIQEQAGTGSESDTSTTRMSKRAARDAAAQLGSKWEAHSSRRAVVPSDLHWAHQIESALGQLAQYQVRVHVYQGRHLPGLDRSGTSDCFVRARLGEASRCMLKDLDRQPVTAVHPHLNATLLFNIVLPPSPLAPELLLELYDHNTFAPHERIGTVRIPLHEANEVDAAWLVQEARRVSAQFDVGGLLQVELNPNKAMQAPCWRPVVLEPGALFRLGDGDGLLPPASAAAVTIAKASSDVLPAAMKVMQAATGALPETEGRGAAAHAPSHSDALAALEKADSAGGEGIARSALSPRSSATPFTKSELVSGKTLAQELSAQRQVGATFGTAGLSAPVLAQFRRALARTLRRTEAAFDFDSTLPPHARDARSRPGALMAVNARRAVQQFQSAQASGRRPSFFEVAALALALSQTGMTFDPEDVARLVAPGSQAQGEAGAAASGAGGMQGIIPPSSQLAARQHRPSDNPTRVDWESLDIEKLATAASADIDADRLVGVSEPVRPEVLIGVQLIRRVMNDAQKDGVTVGGRVPIPMAMPEPLRHQVREVAVRIVILHARCIQAPFALGTSPSAPLSVLGAPRMRIQLTDQNPDEENPRFKPSTLMVRPAAAPQEQASLRDALMGFLSGVASALGISRASDSKTPVPGPTLTMAAAAGHQPRAHGNHKTRQGKTAAQLRKALDARAAAAAAAAAGAGGNSDGAAAEQAPAAAAAGGAAQPPRWFTQAEVAADAKARDLLPAMPESDAGLDHIAALYAGRSYFCSSTVLSAALPLTDARKVMSEVAAEESDGSSSVASSVAFGGPARDGQRWAQRSSSRRSTGSRGSRRSKSGKEASDARRARRKSRRDGKAATRPASRFKDKSKRTRAERQAKRFRDAELAKDATIPTVMHKWVDRIAPRLHWTLIDDAHLTTGGGLFGGGQQSGLTVGEASVPLPLDALPFLTAEQFQKQLHDEREGQWAIDGGEWSRGAEEDQHQGPRALRPSSSAAAAAAARSLWTATERRQMAAAQASGQASSQSPSGLGAAGGRAGTPHIAAGKLQLAFRKHKLRKQGRESVQPELKAERSRFLGGKQILSMMRGVKALGSSVLPLSPGIRGPDAVAAAGPAGSGVEGGIGDVASPTAAATTAVAPGSEAGSVEVGGRVGGGALAVSAAEEERLKTTFRGRRASIDAQKAKPVPDRTVARGEGSGGDGDGEAGDAAAGAAAGDADEDPTPAGQKLGLSSMIPFSHLRAKSKAPVLTAAQQEAREMRQLVRRIRNTRHHIRSTAGGLISNLRNGLLRMDASVFELSALEALDVRREDVPRDLPPWMRRRSVLRCALGILLPSGNPVFKDFAVYRSAAARSTGSANPAGYRQSGLIRAHISVTDPDPRWRDLEPLNRGQRMMRDAGKKPTIDMSAGPPAPVRRILDLAGSRQKVTVRVYLTTARFTAESFFRNEEIDTKLYGSEEERIKAIGSALKRVDEGNARRKELQAEAQSAGTAVAGTARRLGDAFQEGALTAKGSIMNKDGQSARDKARARSEVARMRALRRRGLIFKPEDLPDDAPYVDASGMFHKPSKAPLRAEDAVFARVHLRDKSVQGSGHRPVLVRRGTTGRQFGFEVRRAEGGAGGDKDASEADLHECLELDCVLPDTALLVVELFRQRPQVQEPEEDEDPAAGADEAAGVGEGGEGERRPGKAKEMGAEARAATRKAAGMGASVAGQATAAANAAAAAEGLQVDPHGAKPMIEFIGGCIIDLEHRWLHPAWQSMAHGRNPTKLPPMPIETRLLRGLDGSPAGSLQMWCDMLTAERAAANPPLVIAPPPPVAMELRVTVWRVRGMDALGWSKTPEGRKGGYVPFFVRGWLHDPSFDYRAVAALAEASGGHDLVEYPGEQRTSTGVAIPCGEAAELADDIEVKRGVDAKNDFAASACATIGEMGFVPPLFFAKVADALHRRAEDKRNGVKREDKPRRPQPAAEAAAQGGDAAAGAASAASAAGTPAAASGSAARSPGMPPVSAQSAASPAAGGAKASAGGKTDAGGAAAAETPPTAEEQEYLAAEAAAEESAARYLPQSMWPSGGGPRPEDRVLPQATHAAFNWRMSFPVTHQRWGRMPVPGPLMLEMDACGQNTTRSCGATRWRGRGACIIDITRAVKICSQHPQSSNLVVPGVGYPGVSNAQKAMAWVPISLAKHKDEEEAEAAEAAAAEAAAEAAAGDPTRSPDSGDADEALDHAKEALKPHSLQPAVLVSVELVPLAASVAFAKENGGKRPGLGREEPNAEPYLKDPGAILRQIEAVRRKRAGGHCCATM</sequence>
<feature type="region of interest" description="Disordered" evidence="1">
    <location>
        <begin position="600"/>
        <end position="635"/>
    </location>
</feature>
<feature type="region of interest" description="Disordered" evidence="1">
    <location>
        <begin position="3778"/>
        <end position="3798"/>
    </location>
</feature>
<dbReference type="SMART" id="SM00239">
    <property type="entry name" value="C2"/>
    <property type="match status" value="1"/>
</dbReference>
<feature type="compositionally biased region" description="Low complexity" evidence="1">
    <location>
        <begin position="1745"/>
        <end position="1757"/>
    </location>
</feature>
<feature type="region of interest" description="Disordered" evidence="1">
    <location>
        <begin position="4983"/>
        <end position="5015"/>
    </location>
</feature>
<dbReference type="Gene3D" id="2.30.29.30">
    <property type="entry name" value="Pleckstrin-homology domain (PH domain)/Phosphotyrosine-binding domain (PTB)"/>
    <property type="match status" value="1"/>
</dbReference>
<feature type="compositionally biased region" description="Basic and acidic residues" evidence="1">
    <location>
        <begin position="132"/>
        <end position="146"/>
    </location>
</feature>
<evidence type="ECO:0008006" key="6">
    <source>
        <dbReference type="Google" id="ProtNLM"/>
    </source>
</evidence>
<feature type="compositionally biased region" description="Basic and acidic residues" evidence="1">
    <location>
        <begin position="3983"/>
        <end position="3994"/>
    </location>
</feature>
<dbReference type="Gene3D" id="2.60.40.150">
    <property type="entry name" value="C2 domain"/>
    <property type="match status" value="1"/>
</dbReference>
<feature type="region of interest" description="Disordered" evidence="1">
    <location>
        <begin position="338"/>
        <end position="457"/>
    </location>
</feature>
<feature type="compositionally biased region" description="Low complexity" evidence="1">
    <location>
        <begin position="4808"/>
        <end position="4843"/>
    </location>
</feature>
<feature type="region of interest" description="Disordered" evidence="1">
    <location>
        <begin position="1825"/>
        <end position="1884"/>
    </location>
</feature>
<feature type="compositionally biased region" description="Basic and acidic residues" evidence="1">
    <location>
        <begin position="1487"/>
        <end position="1498"/>
    </location>
</feature>
<feature type="compositionally biased region" description="Gly residues" evidence="1">
    <location>
        <begin position="1154"/>
        <end position="1187"/>
    </location>
</feature>
<feature type="compositionally biased region" description="Basic and acidic residues" evidence="1">
    <location>
        <begin position="3676"/>
        <end position="3686"/>
    </location>
</feature>
<feature type="compositionally biased region" description="Basic and acidic residues" evidence="1">
    <location>
        <begin position="855"/>
        <end position="864"/>
    </location>
</feature>
<accession>A0A5A8D2J6</accession>
<feature type="compositionally biased region" description="Gly residues" evidence="1">
    <location>
        <begin position="1138"/>
        <end position="1147"/>
    </location>
</feature>
<protein>
    <recommendedName>
        <fullName evidence="6">PH domain-containing protein</fullName>
    </recommendedName>
</protein>
<evidence type="ECO:0000313" key="4">
    <source>
        <dbReference type="EMBL" id="KAA0158191.1"/>
    </source>
</evidence>
<dbReference type="PANTHER" id="PTHR45725:SF18">
    <property type="entry name" value="ORC1-LIKE AAA ATPASE DOMAIN-CONTAINING PROTEIN"/>
    <property type="match status" value="1"/>
</dbReference>
<feature type="region of interest" description="Disordered" evidence="1">
    <location>
        <begin position="2333"/>
        <end position="2404"/>
    </location>
</feature>
<dbReference type="EMBL" id="VLTM01000070">
    <property type="protein sequence ID" value="KAA0158191.1"/>
    <property type="molecule type" value="Genomic_DNA"/>
</dbReference>
<feature type="compositionally biased region" description="Low complexity" evidence="1">
    <location>
        <begin position="1859"/>
        <end position="1868"/>
    </location>
</feature>
<feature type="compositionally biased region" description="Low complexity" evidence="1">
    <location>
        <begin position="2374"/>
        <end position="2399"/>
    </location>
</feature>
<feature type="region of interest" description="Disordered" evidence="1">
    <location>
        <begin position="3596"/>
        <end position="3686"/>
    </location>
</feature>
<feature type="region of interest" description="Disordered" evidence="1">
    <location>
        <begin position="2044"/>
        <end position="2089"/>
    </location>
</feature>
<gene>
    <name evidence="4" type="ORF">FNF31_05522</name>
</gene>
<evidence type="ECO:0000256" key="1">
    <source>
        <dbReference type="SAM" id="MobiDB-lite"/>
    </source>
</evidence>
<dbReference type="PANTHER" id="PTHR45725">
    <property type="entry name" value="FORMIN HOMOLOGY 2 FAMILY MEMBER"/>
    <property type="match status" value="1"/>
</dbReference>
<evidence type="ECO:0000259" key="2">
    <source>
        <dbReference type="PROSITE" id="PS50003"/>
    </source>
</evidence>
<feature type="compositionally biased region" description="Low complexity" evidence="1">
    <location>
        <begin position="2060"/>
        <end position="2069"/>
    </location>
</feature>
<organism evidence="4 5">
    <name type="scientific">Cafeteria roenbergensis</name>
    <name type="common">Marine flagellate</name>
    <dbReference type="NCBI Taxonomy" id="33653"/>
    <lineage>
        <taxon>Eukaryota</taxon>
        <taxon>Sar</taxon>
        <taxon>Stramenopiles</taxon>
        <taxon>Bigyra</taxon>
        <taxon>Opalozoa</taxon>
        <taxon>Bicosoecida</taxon>
        <taxon>Cafeteriaceae</taxon>
        <taxon>Cafeteria</taxon>
    </lineage>
</organism>
<dbReference type="InterPro" id="IPR000008">
    <property type="entry name" value="C2_dom"/>
</dbReference>
<dbReference type="Proteomes" id="UP000325113">
    <property type="component" value="Unassembled WGS sequence"/>
</dbReference>
<feature type="compositionally biased region" description="Low complexity" evidence="1">
    <location>
        <begin position="1716"/>
        <end position="1729"/>
    </location>
</feature>
<feature type="region of interest" description="Disordered" evidence="1">
    <location>
        <begin position="4745"/>
        <end position="4774"/>
    </location>
</feature>
<feature type="compositionally biased region" description="Low complexity" evidence="1">
    <location>
        <begin position="4008"/>
        <end position="4017"/>
    </location>
</feature>
<feature type="region of interest" description="Disordered" evidence="1">
    <location>
        <begin position="1477"/>
        <end position="1548"/>
    </location>
</feature>
<feature type="compositionally biased region" description="Low complexity" evidence="1">
    <location>
        <begin position="478"/>
        <end position="491"/>
    </location>
</feature>
<feature type="compositionally biased region" description="Low complexity" evidence="1">
    <location>
        <begin position="3601"/>
        <end position="3613"/>
    </location>
</feature>
<feature type="region of interest" description="Disordered" evidence="1">
    <location>
        <begin position="124"/>
        <end position="163"/>
    </location>
</feature>
<feature type="region of interest" description="Disordered" evidence="1">
    <location>
        <begin position="4790"/>
        <end position="4843"/>
    </location>
</feature>
<feature type="region of interest" description="Disordered" evidence="1">
    <location>
        <begin position="5052"/>
        <end position="5072"/>
    </location>
</feature>
<feature type="region of interest" description="Disordered" evidence="1">
    <location>
        <begin position="471"/>
        <end position="520"/>
    </location>
</feature>
<name>A0A5A8D2J6_CAFRO</name>
<feature type="compositionally biased region" description="Low complexity" evidence="1">
    <location>
        <begin position="2774"/>
        <end position="2785"/>
    </location>
</feature>
<dbReference type="SUPFAM" id="SSF50729">
    <property type="entry name" value="PH domain-like"/>
    <property type="match status" value="1"/>
</dbReference>
<feature type="compositionally biased region" description="Basic residues" evidence="1">
    <location>
        <begin position="834"/>
        <end position="845"/>
    </location>
</feature>
<feature type="compositionally biased region" description="Low complexity" evidence="1">
    <location>
        <begin position="4790"/>
        <end position="4799"/>
    </location>
</feature>
<reference evidence="4 5" key="1">
    <citation type="submission" date="2019-07" db="EMBL/GenBank/DDBJ databases">
        <title>Genomes of Cafeteria roenbergensis.</title>
        <authorList>
            <person name="Fischer M.G."/>
            <person name="Hackl T."/>
            <person name="Roman M."/>
        </authorList>
    </citation>
    <scope>NUCLEOTIDE SEQUENCE [LARGE SCALE GENOMIC DNA]</scope>
    <source>
        <strain evidence="4 5">Cflag</strain>
    </source>
</reference>
<feature type="compositionally biased region" description="Low complexity" evidence="1">
    <location>
        <begin position="440"/>
        <end position="450"/>
    </location>
</feature>
<feature type="compositionally biased region" description="Low complexity" evidence="1">
    <location>
        <begin position="4989"/>
        <end position="5002"/>
    </location>
</feature>
<feature type="compositionally biased region" description="Basic residues" evidence="1">
    <location>
        <begin position="3471"/>
        <end position="3481"/>
    </location>
</feature>
<feature type="compositionally biased region" description="Low complexity" evidence="1">
    <location>
        <begin position="3624"/>
        <end position="3634"/>
    </location>
</feature>
<dbReference type="InterPro" id="IPR035892">
    <property type="entry name" value="C2_domain_sf"/>
</dbReference>
<feature type="compositionally biased region" description="Low complexity" evidence="1">
    <location>
        <begin position="498"/>
        <end position="514"/>
    </location>
</feature>
<feature type="region of interest" description="Disordered" evidence="1">
    <location>
        <begin position="1716"/>
        <end position="1778"/>
    </location>
</feature>
<feature type="domain" description="PH" evidence="2">
    <location>
        <begin position="1"/>
        <end position="117"/>
    </location>
</feature>
<proteinExistence type="predicted"/>
<feature type="region of interest" description="Disordered" evidence="1">
    <location>
        <begin position="3972"/>
        <end position="4028"/>
    </location>
</feature>
<feature type="compositionally biased region" description="Basic and acidic residues" evidence="1">
    <location>
        <begin position="2333"/>
        <end position="2347"/>
    </location>
</feature>
<dbReference type="PROSITE" id="PS50003">
    <property type="entry name" value="PH_DOMAIN"/>
    <property type="match status" value="1"/>
</dbReference>